<evidence type="ECO:0000313" key="3">
    <source>
        <dbReference type="EMBL" id="PRY53043.1"/>
    </source>
</evidence>
<feature type="chain" id="PRO_5015768160" description="Spy/CpxP family protein refolding chaperone" evidence="2">
    <location>
        <begin position="21"/>
        <end position="132"/>
    </location>
</feature>
<dbReference type="EMBL" id="PVTH01000004">
    <property type="protein sequence ID" value="PRY53043.1"/>
    <property type="molecule type" value="Genomic_DNA"/>
</dbReference>
<keyword evidence="4" id="KW-1185">Reference proteome</keyword>
<comment type="caution">
    <text evidence="3">The sequence shown here is derived from an EMBL/GenBank/DDBJ whole genome shotgun (WGS) entry which is preliminary data.</text>
</comment>
<organism evidence="3 4">
    <name type="scientific">Arcticibacter pallidicorallinus</name>
    <dbReference type="NCBI Taxonomy" id="1259464"/>
    <lineage>
        <taxon>Bacteria</taxon>
        <taxon>Pseudomonadati</taxon>
        <taxon>Bacteroidota</taxon>
        <taxon>Sphingobacteriia</taxon>
        <taxon>Sphingobacteriales</taxon>
        <taxon>Sphingobacteriaceae</taxon>
        <taxon>Arcticibacter</taxon>
    </lineage>
</organism>
<feature type="region of interest" description="Disordered" evidence="1">
    <location>
        <begin position="112"/>
        <end position="132"/>
    </location>
</feature>
<keyword evidence="2" id="KW-0732">Signal</keyword>
<dbReference type="AlphaFoldDB" id="A0A2T0U545"/>
<reference evidence="3 4" key="1">
    <citation type="submission" date="2018-03" db="EMBL/GenBank/DDBJ databases">
        <title>Genomic Encyclopedia of Type Strains, Phase III (KMG-III): the genomes of soil and plant-associated and newly described type strains.</title>
        <authorList>
            <person name="Whitman W."/>
        </authorList>
    </citation>
    <scope>NUCLEOTIDE SEQUENCE [LARGE SCALE GENOMIC DNA]</scope>
    <source>
        <strain evidence="3 4">CGMCC 1.9313</strain>
    </source>
</reference>
<evidence type="ECO:0008006" key="5">
    <source>
        <dbReference type="Google" id="ProtNLM"/>
    </source>
</evidence>
<gene>
    <name evidence="3" type="ORF">B0I27_10450</name>
</gene>
<protein>
    <recommendedName>
        <fullName evidence="5">Spy/CpxP family protein refolding chaperone</fullName>
    </recommendedName>
</protein>
<dbReference type="OrthoDB" id="796754at2"/>
<evidence type="ECO:0000313" key="4">
    <source>
        <dbReference type="Proteomes" id="UP000238034"/>
    </source>
</evidence>
<evidence type="ECO:0000256" key="1">
    <source>
        <dbReference type="SAM" id="MobiDB-lite"/>
    </source>
</evidence>
<feature type="signal peptide" evidence="2">
    <location>
        <begin position="1"/>
        <end position="20"/>
    </location>
</feature>
<evidence type="ECO:0000256" key="2">
    <source>
        <dbReference type="SAM" id="SignalP"/>
    </source>
</evidence>
<name>A0A2T0U545_9SPHI</name>
<dbReference type="RefSeq" id="WP_106292632.1">
    <property type="nucleotide sequence ID" value="NZ_PVTH01000004.1"/>
</dbReference>
<dbReference type="Proteomes" id="UP000238034">
    <property type="component" value="Unassembled WGS sequence"/>
</dbReference>
<proteinExistence type="predicted"/>
<sequence length="132" mass="14884">MKQNLLLIALLAGTISLSQAQQRPQFNPEEMAKRNLEMIDKRLSLTDDQKAKVSAILLSQSKSIDSLRNATGAEGDRQAMRSKMQSLQQENQQKIKGVLTDVQKESYETLLTEQRNRMGNGGQRRVRETPAN</sequence>
<accession>A0A2T0U545</accession>